<evidence type="ECO:0000313" key="2">
    <source>
        <dbReference type="EMBL" id="MFD1780158.1"/>
    </source>
</evidence>
<keyword evidence="1" id="KW-0472">Membrane</keyword>
<dbReference type="Proteomes" id="UP001597227">
    <property type="component" value="Unassembled WGS sequence"/>
</dbReference>
<evidence type="ECO:0000256" key="1">
    <source>
        <dbReference type="SAM" id="Phobius"/>
    </source>
</evidence>
<feature type="transmembrane region" description="Helical" evidence="1">
    <location>
        <begin position="24"/>
        <end position="45"/>
    </location>
</feature>
<comment type="caution">
    <text evidence="2">The sequence shown here is derived from an EMBL/GenBank/DDBJ whole genome shotgun (WGS) entry which is preliminary data.</text>
</comment>
<keyword evidence="3" id="KW-1185">Reference proteome</keyword>
<name>A0ABW4MRH2_9BACI</name>
<gene>
    <name evidence="2" type="ORF">ACFSFW_15940</name>
</gene>
<organism evidence="2 3">
    <name type="scientific">Fredinandcohnia salidurans</name>
    <dbReference type="NCBI Taxonomy" id="2595041"/>
    <lineage>
        <taxon>Bacteria</taxon>
        <taxon>Bacillati</taxon>
        <taxon>Bacillota</taxon>
        <taxon>Bacilli</taxon>
        <taxon>Bacillales</taxon>
        <taxon>Bacillaceae</taxon>
        <taxon>Fredinandcohnia</taxon>
    </lineage>
</organism>
<evidence type="ECO:0000313" key="3">
    <source>
        <dbReference type="Proteomes" id="UP001597227"/>
    </source>
</evidence>
<protein>
    <submittedName>
        <fullName evidence="2">Uncharacterized protein</fullName>
    </submittedName>
</protein>
<dbReference type="RefSeq" id="WP_388039715.1">
    <property type="nucleotide sequence ID" value="NZ_JBHUEK010000025.1"/>
</dbReference>
<sequence length="236" mass="27290">MLFFAFVVIIAIYISDKGVGEVDVLAFVGSILGGVLTLGGVYLTITSSFEGLRKQFDFEHNKLVEANRSYITVQQLTAPFKLHNVETGYKSRIILTRDYERFIDNHNDEDLKEIDTSFYKFSIHGIPEIVIDCKIVITLTKPGTEELLYIESNIGMIEKDEELFIPCYVDDSLKELEPVKIEAEYTTLSDERIHFEFDARNMVEGYWLLKDGQKETIFQFTVQNSDWIFPNRKKNQ</sequence>
<reference evidence="3" key="1">
    <citation type="journal article" date="2019" name="Int. J. Syst. Evol. Microbiol.">
        <title>The Global Catalogue of Microorganisms (GCM) 10K type strain sequencing project: providing services to taxonomists for standard genome sequencing and annotation.</title>
        <authorList>
            <consortium name="The Broad Institute Genomics Platform"/>
            <consortium name="The Broad Institute Genome Sequencing Center for Infectious Disease"/>
            <person name="Wu L."/>
            <person name="Ma J."/>
        </authorList>
    </citation>
    <scope>NUCLEOTIDE SEQUENCE [LARGE SCALE GENOMIC DNA]</scope>
    <source>
        <strain evidence="3">CCUG 15531</strain>
    </source>
</reference>
<accession>A0ABW4MRH2</accession>
<keyword evidence="1" id="KW-1133">Transmembrane helix</keyword>
<keyword evidence="1" id="KW-0812">Transmembrane</keyword>
<proteinExistence type="predicted"/>
<dbReference type="EMBL" id="JBHUEK010000025">
    <property type="protein sequence ID" value="MFD1780158.1"/>
    <property type="molecule type" value="Genomic_DNA"/>
</dbReference>